<dbReference type="AlphaFoldDB" id="A0A9N8HF72"/>
<protein>
    <submittedName>
        <fullName evidence="2">Receptor-like protein kinase</fullName>
    </submittedName>
</protein>
<dbReference type="Proteomes" id="UP001153069">
    <property type="component" value="Unassembled WGS sequence"/>
</dbReference>
<keyword evidence="3" id="KW-1185">Reference proteome</keyword>
<feature type="chain" id="PRO_5040452763" evidence="1">
    <location>
        <begin position="28"/>
        <end position="601"/>
    </location>
</feature>
<reference evidence="2" key="1">
    <citation type="submission" date="2020-06" db="EMBL/GenBank/DDBJ databases">
        <authorList>
            <consortium name="Plant Systems Biology data submission"/>
        </authorList>
    </citation>
    <scope>NUCLEOTIDE SEQUENCE</scope>
    <source>
        <strain evidence="2">D6</strain>
    </source>
</reference>
<dbReference type="GO" id="GO:0016301">
    <property type="term" value="F:kinase activity"/>
    <property type="evidence" value="ECO:0007669"/>
    <property type="project" value="UniProtKB-KW"/>
</dbReference>
<keyword evidence="2" id="KW-0808">Transferase</keyword>
<accession>A0A9N8HF72</accession>
<gene>
    <name evidence="2" type="ORF">SEMRO_335_G120150.1</name>
</gene>
<evidence type="ECO:0000313" key="2">
    <source>
        <dbReference type="EMBL" id="CAB9508153.1"/>
    </source>
</evidence>
<sequence length="601" mass="67986">MVPAMKRMNLLSAIALAWAVLFDGVEAQWVQDHRCARRLSVDFQFGVAEEWKHDQQSKVQEHVDIVYGVNSDNESQESVASRSDGEDQEDFWYSYLRGHSEPPFARDQATNQSERQILEEDPTSFMMRLHWEKGNCWQGERIRRQWCMACDKGDDCRSGDKLWTQFCDNSVGQKFTWIPRVGPADDDDNQNYGQLKLAYFNLCLERMTTNTYQLQRCDSDSPYQVLVGWHPTRPFELHPTENHQKCINQHHHPRPQEEIANTFCDLAAQFHTNLWEVYRNNNAGNEMVRLRRPQCSRDRPCSRCEGDCDSSLECAGDLICVQRETGDAQMPVAGCNGIPNVNADYCARPEDVFRSEVPNHSLRLRDRDCSADNPCVNQCEGNCWGDNTCYGTMRCFRRESTSERVPHCAMDPEAPAANYCYEPDEEKSLTPQTHLIEIPNGCTEDKPCLQCQGDCDNDLQCYGPLRCYQRQAENARENVPGCLGWGISEADYCYLPDVPTPSPVAELEDDDDDSVIIPATPNQETLPNQASVTLGSPKPLKADTKRCMANDPCVECEGDCDGDAGCAGSLVCFQRPWHQPYQKVPGCVGRGVAGADYCVKA</sequence>
<keyword evidence="2" id="KW-0418">Kinase</keyword>
<keyword evidence="2" id="KW-0675">Receptor</keyword>
<organism evidence="2 3">
    <name type="scientific">Seminavis robusta</name>
    <dbReference type="NCBI Taxonomy" id="568900"/>
    <lineage>
        <taxon>Eukaryota</taxon>
        <taxon>Sar</taxon>
        <taxon>Stramenopiles</taxon>
        <taxon>Ochrophyta</taxon>
        <taxon>Bacillariophyta</taxon>
        <taxon>Bacillariophyceae</taxon>
        <taxon>Bacillariophycidae</taxon>
        <taxon>Naviculales</taxon>
        <taxon>Naviculaceae</taxon>
        <taxon>Seminavis</taxon>
    </lineage>
</organism>
<dbReference type="EMBL" id="CAICTM010000334">
    <property type="protein sequence ID" value="CAB9508153.1"/>
    <property type="molecule type" value="Genomic_DNA"/>
</dbReference>
<keyword evidence="1" id="KW-0732">Signal</keyword>
<feature type="signal peptide" evidence="1">
    <location>
        <begin position="1"/>
        <end position="27"/>
    </location>
</feature>
<evidence type="ECO:0000256" key="1">
    <source>
        <dbReference type="SAM" id="SignalP"/>
    </source>
</evidence>
<evidence type="ECO:0000313" key="3">
    <source>
        <dbReference type="Proteomes" id="UP001153069"/>
    </source>
</evidence>
<name>A0A9N8HF72_9STRA</name>
<proteinExistence type="predicted"/>
<comment type="caution">
    <text evidence="2">The sequence shown here is derived from an EMBL/GenBank/DDBJ whole genome shotgun (WGS) entry which is preliminary data.</text>
</comment>